<evidence type="ECO:0000313" key="1">
    <source>
        <dbReference type="EMBL" id="MBC5623494.1"/>
    </source>
</evidence>
<evidence type="ECO:0000313" key="2">
    <source>
        <dbReference type="Proteomes" id="UP000646484"/>
    </source>
</evidence>
<comment type="caution">
    <text evidence="1">The sequence shown here is derived from an EMBL/GenBank/DDBJ whole genome shotgun (WGS) entry which is preliminary data.</text>
</comment>
<dbReference type="EMBL" id="JACOOH010000011">
    <property type="protein sequence ID" value="MBC5623494.1"/>
    <property type="molecule type" value="Genomic_DNA"/>
</dbReference>
<protein>
    <submittedName>
        <fullName evidence="1">Uncharacterized protein</fullName>
    </submittedName>
</protein>
<sequence length="47" mass="5519">MWYLSTMMRGNVPMCTYRLESGVTGDKRRMIVVNNERIVEIIRGQVN</sequence>
<accession>A0ABR7D6S7</accession>
<name>A0ABR7D6S7_9BACT</name>
<reference evidence="1 2" key="1">
    <citation type="submission" date="2020-08" db="EMBL/GenBank/DDBJ databases">
        <title>Genome public.</title>
        <authorList>
            <person name="Liu C."/>
            <person name="Sun Q."/>
        </authorList>
    </citation>
    <scope>NUCLEOTIDE SEQUENCE [LARGE SCALE GENOMIC DNA]</scope>
    <source>
        <strain evidence="1 2">NSJ-56</strain>
    </source>
</reference>
<gene>
    <name evidence="1" type="ORF">H8S64_20565</name>
</gene>
<proteinExistence type="predicted"/>
<dbReference type="Proteomes" id="UP000646484">
    <property type="component" value="Unassembled WGS sequence"/>
</dbReference>
<organism evidence="1 2">
    <name type="scientific">Butyricimonas hominis</name>
    <dbReference type="NCBI Taxonomy" id="2763032"/>
    <lineage>
        <taxon>Bacteria</taxon>
        <taxon>Pseudomonadati</taxon>
        <taxon>Bacteroidota</taxon>
        <taxon>Bacteroidia</taxon>
        <taxon>Bacteroidales</taxon>
        <taxon>Odoribacteraceae</taxon>
        <taxon>Butyricimonas</taxon>
    </lineage>
</organism>
<keyword evidence="2" id="KW-1185">Reference proteome</keyword>
<dbReference type="RefSeq" id="WP_176554903.1">
    <property type="nucleotide sequence ID" value="NZ_JACOOH010000011.1"/>
</dbReference>